<reference evidence="6" key="1">
    <citation type="submission" date="2020-09" db="EMBL/GenBank/DDBJ databases">
        <title>Draft Genome Sequence of Paenibacillus sp. WST5.</title>
        <authorList>
            <person name="Bao Z."/>
        </authorList>
    </citation>
    <scope>NUCLEOTIDE SEQUENCE</scope>
    <source>
        <strain evidence="6">WST5</strain>
    </source>
</reference>
<feature type="coiled-coil region" evidence="4">
    <location>
        <begin position="179"/>
        <end position="206"/>
    </location>
</feature>
<feature type="domain" description="Prohead serine protease" evidence="5">
    <location>
        <begin position="30"/>
        <end position="179"/>
    </location>
</feature>
<keyword evidence="1" id="KW-1188">Viral release from host cell</keyword>
<dbReference type="RefSeq" id="WP_188175082.1">
    <property type="nucleotide sequence ID" value="NZ_JACVVD010000004.1"/>
</dbReference>
<evidence type="ECO:0000256" key="2">
    <source>
        <dbReference type="ARBA" id="ARBA00022670"/>
    </source>
</evidence>
<sequence length="208" mass="23944">MTMTTETPNARWKDREFREFQFEIRAATLTEDEGGEEALYVEGYAVRFNETTVLWEYNDVQYKEKVAPTALAEADMSDVIFNYNHGGKVMARTRNKTLELKVDSKGLFIRARLDGTEEGRKLYEEIKGGYIDRMSYAYTTKETSYDSETRTRTVLRIKKVYDVSAVDIPAYDTTSISARSAFEVEIAEEEKAAAAAERRKKLLLKTYL</sequence>
<comment type="caution">
    <text evidence="6">The sequence shown here is derived from an EMBL/GenBank/DDBJ whole genome shotgun (WGS) entry which is preliminary data.</text>
</comment>
<evidence type="ECO:0000313" key="6">
    <source>
        <dbReference type="EMBL" id="MBD0381292.1"/>
    </source>
</evidence>
<keyword evidence="4" id="KW-0175">Coiled coil</keyword>
<evidence type="ECO:0000256" key="3">
    <source>
        <dbReference type="ARBA" id="ARBA00022801"/>
    </source>
</evidence>
<organism evidence="6 7">
    <name type="scientific">Paenibacillus sedimenti</name>
    <dbReference type="NCBI Taxonomy" id="2770274"/>
    <lineage>
        <taxon>Bacteria</taxon>
        <taxon>Bacillati</taxon>
        <taxon>Bacillota</taxon>
        <taxon>Bacilli</taxon>
        <taxon>Bacillales</taxon>
        <taxon>Paenibacillaceae</taxon>
        <taxon>Paenibacillus</taxon>
    </lineage>
</organism>
<keyword evidence="2 6" id="KW-0645">Protease</keyword>
<evidence type="ECO:0000313" key="7">
    <source>
        <dbReference type="Proteomes" id="UP000650466"/>
    </source>
</evidence>
<keyword evidence="3" id="KW-0378">Hydrolase</keyword>
<dbReference type="NCBIfam" id="TIGR01543">
    <property type="entry name" value="proheadase_HK97"/>
    <property type="match status" value="1"/>
</dbReference>
<dbReference type="InterPro" id="IPR006433">
    <property type="entry name" value="Prohead_protease"/>
</dbReference>
<proteinExistence type="predicted"/>
<dbReference type="EMBL" id="JACVVD010000004">
    <property type="protein sequence ID" value="MBD0381292.1"/>
    <property type="molecule type" value="Genomic_DNA"/>
</dbReference>
<dbReference type="GO" id="GO:0008233">
    <property type="term" value="F:peptidase activity"/>
    <property type="evidence" value="ECO:0007669"/>
    <property type="project" value="UniProtKB-KW"/>
</dbReference>
<evidence type="ECO:0000259" key="5">
    <source>
        <dbReference type="Pfam" id="PF04586"/>
    </source>
</evidence>
<dbReference type="AlphaFoldDB" id="A0A926KPV5"/>
<gene>
    <name evidence="6" type="ORF">ICC18_14295</name>
</gene>
<name>A0A926KPV5_9BACL</name>
<dbReference type="Proteomes" id="UP000650466">
    <property type="component" value="Unassembled WGS sequence"/>
</dbReference>
<keyword evidence="7" id="KW-1185">Reference proteome</keyword>
<accession>A0A926KPV5</accession>
<protein>
    <submittedName>
        <fullName evidence="6">HK97 family phage prohead protease</fullName>
    </submittedName>
</protein>
<evidence type="ECO:0000256" key="4">
    <source>
        <dbReference type="SAM" id="Coils"/>
    </source>
</evidence>
<evidence type="ECO:0000256" key="1">
    <source>
        <dbReference type="ARBA" id="ARBA00022612"/>
    </source>
</evidence>
<dbReference type="InterPro" id="IPR054613">
    <property type="entry name" value="Peptidase_S78_dom"/>
</dbReference>
<dbReference type="Pfam" id="PF04586">
    <property type="entry name" value="Peptidase_S78"/>
    <property type="match status" value="1"/>
</dbReference>
<dbReference type="GO" id="GO:0006508">
    <property type="term" value="P:proteolysis"/>
    <property type="evidence" value="ECO:0007669"/>
    <property type="project" value="UniProtKB-KW"/>
</dbReference>